<keyword evidence="6" id="KW-0256">Endoplasmic reticulum</keyword>
<dbReference type="InterPro" id="IPR003675">
    <property type="entry name" value="Rce1/LyrA-like_dom"/>
</dbReference>
<reference evidence="13 14" key="1">
    <citation type="journal article" date="2008" name="Genome Biol.">
        <title>The genome sequence of the model ascomycete fungus Podospora anserina.</title>
        <authorList>
            <person name="Espagne E."/>
            <person name="Lespinet O."/>
            <person name="Malagnac F."/>
            <person name="Da Silva C."/>
            <person name="Jaillon O."/>
            <person name="Porcel B.M."/>
            <person name="Couloux A."/>
            <person name="Aury J.-M."/>
            <person name="Segurens B."/>
            <person name="Poulain J."/>
            <person name="Anthouard V."/>
            <person name="Grossetete S."/>
            <person name="Khalili H."/>
            <person name="Coppin E."/>
            <person name="Dequard-Chablat M."/>
            <person name="Picard M."/>
            <person name="Contamine V."/>
            <person name="Arnaise S."/>
            <person name="Bourdais A."/>
            <person name="Berteaux-Lecellier V."/>
            <person name="Gautheret D."/>
            <person name="de Vries R.P."/>
            <person name="Battaglia E."/>
            <person name="Coutinho P.M."/>
            <person name="Danchin E.G.J."/>
            <person name="Henrissat B."/>
            <person name="El Khoury R."/>
            <person name="Sainsard-Chanet A."/>
            <person name="Boivin A."/>
            <person name="Pinan-Lucarre B."/>
            <person name="Sellem C.H."/>
            <person name="Debuchy R."/>
            <person name="Wincker P."/>
            <person name="Weissenbach J."/>
            <person name="Silar P."/>
        </authorList>
    </citation>
    <scope>NUCLEOTIDE SEQUENCE [LARGE SCALE GENOMIC DNA]</scope>
    <source>
        <strain evidence="14">S / ATCC MYA-4624 / DSM 980 / FGSC 10383</strain>
    </source>
</reference>
<dbReference type="GO" id="GO:0005789">
    <property type="term" value="C:endoplasmic reticulum membrane"/>
    <property type="evidence" value="ECO:0007669"/>
    <property type="project" value="UniProtKB-SubCell"/>
</dbReference>
<evidence type="ECO:0000313" key="14">
    <source>
        <dbReference type="Proteomes" id="UP000001197"/>
    </source>
</evidence>
<keyword evidence="7 11" id="KW-1133">Transmembrane helix</keyword>
<feature type="transmembrane region" description="Helical" evidence="11">
    <location>
        <begin position="40"/>
        <end position="58"/>
    </location>
</feature>
<evidence type="ECO:0000256" key="7">
    <source>
        <dbReference type="ARBA" id="ARBA00022989"/>
    </source>
</evidence>
<name>A0A090DB82_PODAN</name>
<evidence type="ECO:0000256" key="4">
    <source>
        <dbReference type="ARBA" id="ARBA00022692"/>
    </source>
</evidence>
<dbReference type="EMBL" id="FO904942">
    <property type="protein sequence ID" value="CDP31933.1"/>
    <property type="molecule type" value="Genomic_DNA"/>
</dbReference>
<keyword evidence="3 13" id="KW-0645">Protease</keyword>
<evidence type="ECO:0000256" key="5">
    <source>
        <dbReference type="ARBA" id="ARBA00022801"/>
    </source>
</evidence>
<dbReference type="EC" id="3.4.26.1" evidence="10"/>
<evidence type="ECO:0000259" key="12">
    <source>
        <dbReference type="Pfam" id="PF02517"/>
    </source>
</evidence>
<dbReference type="MEROPS" id="G05.002"/>
<dbReference type="PANTHER" id="PTHR13046:SF0">
    <property type="entry name" value="CAAX PRENYL PROTEASE 2"/>
    <property type="match status" value="1"/>
</dbReference>
<organism evidence="13 14">
    <name type="scientific">Podospora anserina (strain S / ATCC MYA-4624 / DSM 980 / FGSC 10383)</name>
    <name type="common">Pleurage anserina</name>
    <dbReference type="NCBI Taxonomy" id="515849"/>
    <lineage>
        <taxon>Eukaryota</taxon>
        <taxon>Fungi</taxon>
        <taxon>Dikarya</taxon>
        <taxon>Ascomycota</taxon>
        <taxon>Pezizomycotina</taxon>
        <taxon>Sordariomycetes</taxon>
        <taxon>Sordariomycetidae</taxon>
        <taxon>Sordariales</taxon>
        <taxon>Podosporaceae</taxon>
        <taxon>Podospora</taxon>
        <taxon>Podospora anserina</taxon>
    </lineage>
</organism>
<dbReference type="STRING" id="515849.A0A090DB82"/>
<dbReference type="Pfam" id="PF02517">
    <property type="entry name" value="Rce1-like"/>
    <property type="match status" value="1"/>
</dbReference>
<comment type="subcellular location">
    <subcellularLocation>
        <location evidence="1">Endoplasmic reticulum membrane</location>
        <topology evidence="1">Multi-pass membrane protein</topology>
    </subcellularLocation>
</comment>
<dbReference type="InterPro" id="IPR039731">
    <property type="entry name" value="Rce1"/>
</dbReference>
<keyword evidence="5" id="KW-0378">Hydrolase</keyword>
<dbReference type="GO" id="GO:0004222">
    <property type="term" value="F:metalloendopeptidase activity"/>
    <property type="evidence" value="ECO:0007669"/>
    <property type="project" value="InterPro"/>
</dbReference>
<evidence type="ECO:0000313" key="13">
    <source>
        <dbReference type="EMBL" id="CDP31933.1"/>
    </source>
</evidence>
<dbReference type="InParanoid" id="A0A090DB82"/>
<evidence type="ECO:0000256" key="2">
    <source>
        <dbReference type="ARBA" id="ARBA00006897"/>
    </source>
</evidence>
<evidence type="ECO:0000256" key="1">
    <source>
        <dbReference type="ARBA" id="ARBA00004477"/>
    </source>
</evidence>
<dbReference type="AlphaFoldDB" id="A0A090DB82"/>
<dbReference type="Proteomes" id="UP000001197">
    <property type="component" value="Chromosome 7"/>
</dbReference>
<accession>A0A090DB82</accession>
<comment type="catalytic activity">
    <reaction evidence="9">
        <text>Hydrolyzes the peptide bond -P2-(S-farnesyl or geranylgeranyl)C-P1'-P2'-P3'-COOH where P1' and P2' are amino acids with aliphatic sidechains and P3' is any C-terminal residue.</text>
        <dbReference type="EC" id="3.4.26.1"/>
    </reaction>
</comment>
<feature type="transmembrane region" description="Helical" evidence="11">
    <location>
        <begin position="125"/>
        <end position="143"/>
    </location>
</feature>
<comment type="similarity">
    <text evidence="2">Belongs to the peptidase U48 family.</text>
</comment>
<reference evidence="14" key="2">
    <citation type="journal article" date="2014" name="Genetics">
        <title>Maintaining two mating types: Structure of the mating type locus and its role in heterokaryosis in Podospora anserina.</title>
        <authorList>
            <person name="Grognet P."/>
            <person name="Bidard F."/>
            <person name="Kuchly C."/>
            <person name="Tong L.C.H."/>
            <person name="Coppin E."/>
            <person name="Benkhali J.A."/>
            <person name="Couloux A."/>
            <person name="Wincker P."/>
            <person name="Debuchy R."/>
            <person name="Silar P."/>
        </authorList>
    </citation>
    <scope>GENOME REANNOTATION</scope>
    <source>
        <strain evidence="14">S / ATCC MYA-4624 / DSM 980 / FGSC 10383</strain>
    </source>
</reference>
<feature type="transmembrane region" description="Helical" evidence="11">
    <location>
        <begin position="79"/>
        <end position="97"/>
    </location>
</feature>
<dbReference type="FunCoup" id="A0A090DB82">
    <property type="interactions" value="281"/>
</dbReference>
<evidence type="ECO:0000256" key="8">
    <source>
        <dbReference type="ARBA" id="ARBA00023136"/>
    </source>
</evidence>
<evidence type="ECO:0000256" key="3">
    <source>
        <dbReference type="ARBA" id="ARBA00022670"/>
    </source>
</evidence>
<keyword evidence="8 11" id="KW-0472">Membrane</keyword>
<feature type="transmembrane region" description="Helical" evidence="11">
    <location>
        <begin position="279"/>
        <end position="299"/>
    </location>
</feature>
<protein>
    <recommendedName>
        <fullName evidence="10">intramembrane prenyl-peptidase Rce1</fullName>
        <ecNumber evidence="10">3.4.26.1</ecNumber>
    </recommendedName>
</protein>
<evidence type="ECO:0000256" key="10">
    <source>
        <dbReference type="ARBA" id="ARBA00049729"/>
    </source>
</evidence>
<evidence type="ECO:0000256" key="11">
    <source>
        <dbReference type="SAM" id="Phobius"/>
    </source>
</evidence>
<evidence type="ECO:0000256" key="6">
    <source>
        <dbReference type="ARBA" id="ARBA00022824"/>
    </source>
</evidence>
<keyword evidence="14" id="KW-1185">Reference proteome</keyword>
<dbReference type="GO" id="GO:0071586">
    <property type="term" value="P:CAAX-box protein processing"/>
    <property type="evidence" value="ECO:0007669"/>
    <property type="project" value="InterPro"/>
</dbReference>
<keyword evidence="4 11" id="KW-0812">Transmembrane</keyword>
<sequence length="319" mass="35772">MPALGEVLKKFNPWHKGTYHPPQPISQEEPLPPPFTASTAYLLLALYALIYFIPFYLSPTTRPSPTLSRDAPSVIRARIRSVSLSCAICTLTTSLILSRYASLSPSAIFHLLGVYPLALIPAVKILFLTALLFLGPLYSYFIVEKGYKQWSTLLPLRETVTEWTDYQEILFRSSSLPPLLLSQAPLSSTLFLSPLIFGLSHIHHFYEFRLTHPAVPVSASLLRSVFQLGYTTLFGSYANFLYLRTGSLLGVCAVHAFCNCMGLPQVWGRVTDENGDKKINRLWTVGYYVLLVAGAWSWYRNLWGLSESVETGLVGVDQW</sequence>
<dbReference type="PANTHER" id="PTHR13046">
    <property type="entry name" value="PROTEASE U48 CAAX PRENYL PROTEASE RCE1"/>
    <property type="match status" value="1"/>
</dbReference>
<evidence type="ECO:0000256" key="9">
    <source>
        <dbReference type="ARBA" id="ARBA00047280"/>
    </source>
</evidence>
<dbReference type="eggNOG" id="KOG4130">
    <property type="taxonomic scope" value="Eukaryota"/>
</dbReference>
<proteinExistence type="inferred from homology"/>
<feature type="domain" description="CAAX prenyl protease 2/Lysostaphin resistance protein A-like" evidence="12">
    <location>
        <begin position="167"/>
        <end position="261"/>
    </location>
</feature>